<gene>
    <name evidence="1" type="ORF">CLV62_11030</name>
</gene>
<evidence type="ECO:0000313" key="1">
    <source>
        <dbReference type="EMBL" id="PXV64387.1"/>
    </source>
</evidence>
<accession>A0A2V3PNM2</accession>
<dbReference type="AlphaFoldDB" id="A0A2V3PNM2"/>
<sequence length="34" mass="4200">MLMANPYHLINKWYLMVDYSFIFIETIDKFEISL</sequence>
<evidence type="ECO:0000313" key="2">
    <source>
        <dbReference type="Proteomes" id="UP000247973"/>
    </source>
</evidence>
<organism evidence="1 2">
    <name type="scientific">Dysgonomonas alginatilytica</name>
    <dbReference type="NCBI Taxonomy" id="1605892"/>
    <lineage>
        <taxon>Bacteria</taxon>
        <taxon>Pseudomonadati</taxon>
        <taxon>Bacteroidota</taxon>
        <taxon>Bacteroidia</taxon>
        <taxon>Bacteroidales</taxon>
        <taxon>Dysgonomonadaceae</taxon>
        <taxon>Dysgonomonas</taxon>
    </lineage>
</organism>
<comment type="caution">
    <text evidence="1">The sequence shown here is derived from an EMBL/GenBank/DDBJ whole genome shotgun (WGS) entry which is preliminary data.</text>
</comment>
<name>A0A2V3PNM2_9BACT</name>
<dbReference type="EMBL" id="QICL01000010">
    <property type="protein sequence ID" value="PXV64387.1"/>
    <property type="molecule type" value="Genomic_DNA"/>
</dbReference>
<keyword evidence="2" id="KW-1185">Reference proteome</keyword>
<dbReference type="Proteomes" id="UP000247973">
    <property type="component" value="Unassembled WGS sequence"/>
</dbReference>
<protein>
    <submittedName>
        <fullName evidence="1">Uncharacterized protein</fullName>
    </submittedName>
</protein>
<proteinExistence type="predicted"/>
<reference evidence="1 2" key="1">
    <citation type="submission" date="2018-03" db="EMBL/GenBank/DDBJ databases">
        <title>Genomic Encyclopedia of Archaeal and Bacterial Type Strains, Phase II (KMG-II): from individual species to whole genera.</title>
        <authorList>
            <person name="Goeker M."/>
        </authorList>
    </citation>
    <scope>NUCLEOTIDE SEQUENCE [LARGE SCALE GENOMIC DNA]</scope>
    <source>
        <strain evidence="1 2">DSM 100214</strain>
    </source>
</reference>